<accession>A0A397U611</accession>
<proteinExistence type="predicted"/>
<name>A0A397U611_9GLOM</name>
<dbReference type="Pfam" id="PF07714">
    <property type="entry name" value="PK_Tyr_Ser-Thr"/>
    <property type="match status" value="1"/>
</dbReference>
<dbReference type="GO" id="GO:0004672">
    <property type="term" value="F:protein kinase activity"/>
    <property type="evidence" value="ECO:0007669"/>
    <property type="project" value="InterPro"/>
</dbReference>
<reference evidence="2 3" key="1">
    <citation type="submission" date="2018-06" db="EMBL/GenBank/DDBJ databases">
        <title>Comparative genomics reveals the genomic features of Rhizophagus irregularis, R. cerebriforme, R. diaphanum and Gigaspora rosea, and their symbiotic lifestyle signature.</title>
        <authorList>
            <person name="Morin E."/>
            <person name="San Clemente H."/>
            <person name="Chen E.C.H."/>
            <person name="De La Providencia I."/>
            <person name="Hainaut M."/>
            <person name="Kuo A."/>
            <person name="Kohler A."/>
            <person name="Murat C."/>
            <person name="Tang N."/>
            <person name="Roy S."/>
            <person name="Loubradou J."/>
            <person name="Henrissat B."/>
            <person name="Grigoriev I.V."/>
            <person name="Corradi N."/>
            <person name="Roux C."/>
            <person name="Martin F.M."/>
        </authorList>
    </citation>
    <scope>NUCLEOTIDE SEQUENCE [LARGE SCALE GENOMIC DNA]</scope>
    <source>
        <strain evidence="2 3">DAOM 194757</strain>
    </source>
</reference>
<gene>
    <name evidence="2" type="ORF">C2G38_2117753</name>
</gene>
<organism evidence="2 3">
    <name type="scientific">Gigaspora rosea</name>
    <dbReference type="NCBI Taxonomy" id="44941"/>
    <lineage>
        <taxon>Eukaryota</taxon>
        <taxon>Fungi</taxon>
        <taxon>Fungi incertae sedis</taxon>
        <taxon>Mucoromycota</taxon>
        <taxon>Glomeromycotina</taxon>
        <taxon>Glomeromycetes</taxon>
        <taxon>Diversisporales</taxon>
        <taxon>Gigasporaceae</taxon>
        <taxon>Gigaspora</taxon>
    </lineage>
</organism>
<protein>
    <recommendedName>
        <fullName evidence="1">Serine-threonine/tyrosine-protein kinase catalytic domain-containing protein</fullName>
    </recommendedName>
</protein>
<evidence type="ECO:0000313" key="3">
    <source>
        <dbReference type="Proteomes" id="UP000266673"/>
    </source>
</evidence>
<feature type="non-terminal residue" evidence="2">
    <location>
        <position position="74"/>
    </location>
</feature>
<feature type="domain" description="Serine-threonine/tyrosine-protein kinase catalytic" evidence="1">
    <location>
        <begin position="2"/>
        <end position="72"/>
    </location>
</feature>
<feature type="non-terminal residue" evidence="2">
    <location>
        <position position="1"/>
    </location>
</feature>
<keyword evidence="3" id="KW-1185">Reference proteome</keyword>
<dbReference type="OrthoDB" id="2393646at2759"/>
<dbReference type="AlphaFoldDB" id="A0A397U611"/>
<comment type="caution">
    <text evidence="2">The sequence shown here is derived from an EMBL/GenBank/DDBJ whole genome shotgun (WGS) entry which is preliminary data.</text>
</comment>
<dbReference type="Gene3D" id="1.10.510.10">
    <property type="entry name" value="Transferase(Phosphotransferase) domain 1"/>
    <property type="match status" value="1"/>
</dbReference>
<evidence type="ECO:0000313" key="2">
    <source>
        <dbReference type="EMBL" id="RIB05712.1"/>
    </source>
</evidence>
<dbReference type="EMBL" id="QKWP01001935">
    <property type="protein sequence ID" value="RIB05712.1"/>
    <property type="molecule type" value="Genomic_DNA"/>
</dbReference>
<dbReference type="InterPro" id="IPR001245">
    <property type="entry name" value="Ser-Thr/Tyr_kinase_cat_dom"/>
</dbReference>
<evidence type="ECO:0000259" key="1">
    <source>
        <dbReference type="Pfam" id="PF07714"/>
    </source>
</evidence>
<dbReference type="Proteomes" id="UP000266673">
    <property type="component" value="Unassembled WGS sequence"/>
</dbReference>
<sequence>QIDICLKGLDNSKDIKQKFLEKVKNQYKHESNSAIAIYGITKNPKDSNYMIVIEYAKQGSLRNLLNCKYNELNW</sequence>